<name>A0A8T2IPD5_9PIPI</name>
<accession>A0A8T2IPD5</accession>
<keyword evidence="2" id="KW-1185">Reference proteome</keyword>
<protein>
    <submittedName>
        <fullName evidence="1">Uncharacterized protein</fullName>
    </submittedName>
</protein>
<dbReference type="AlphaFoldDB" id="A0A8T2IPD5"/>
<evidence type="ECO:0000313" key="2">
    <source>
        <dbReference type="Proteomes" id="UP000812440"/>
    </source>
</evidence>
<dbReference type="Proteomes" id="UP000812440">
    <property type="component" value="Chromosome 7"/>
</dbReference>
<dbReference type="EMBL" id="JAACNH010000008">
    <property type="protein sequence ID" value="KAG8433842.1"/>
    <property type="molecule type" value="Genomic_DNA"/>
</dbReference>
<proteinExistence type="predicted"/>
<sequence>MQSERLLDYFFKEIGQTVLHANNLFKIAVHFQKPEPKDKRSASNKLHPGSLCFASKQQYSFHFDSKTRIKRGKLEK</sequence>
<organism evidence="1 2">
    <name type="scientific">Hymenochirus boettgeri</name>
    <name type="common">Congo dwarf clawed frog</name>
    <dbReference type="NCBI Taxonomy" id="247094"/>
    <lineage>
        <taxon>Eukaryota</taxon>
        <taxon>Metazoa</taxon>
        <taxon>Chordata</taxon>
        <taxon>Craniata</taxon>
        <taxon>Vertebrata</taxon>
        <taxon>Euteleostomi</taxon>
        <taxon>Amphibia</taxon>
        <taxon>Batrachia</taxon>
        <taxon>Anura</taxon>
        <taxon>Pipoidea</taxon>
        <taxon>Pipidae</taxon>
        <taxon>Pipinae</taxon>
        <taxon>Hymenochirus</taxon>
    </lineage>
</organism>
<evidence type="ECO:0000313" key="1">
    <source>
        <dbReference type="EMBL" id="KAG8433842.1"/>
    </source>
</evidence>
<comment type="caution">
    <text evidence="1">The sequence shown here is derived from an EMBL/GenBank/DDBJ whole genome shotgun (WGS) entry which is preliminary data.</text>
</comment>
<gene>
    <name evidence="1" type="ORF">GDO86_012276</name>
</gene>
<reference evidence="1" key="1">
    <citation type="thesis" date="2020" institute="ProQuest LLC" country="789 East Eisenhower Parkway, Ann Arbor, MI, USA">
        <title>Comparative Genomics and Chromosome Evolution.</title>
        <authorList>
            <person name="Mudd A.B."/>
        </authorList>
    </citation>
    <scope>NUCLEOTIDE SEQUENCE</scope>
    <source>
        <strain evidence="1">Female2</strain>
        <tissue evidence="1">Blood</tissue>
    </source>
</reference>